<evidence type="ECO:0000313" key="1">
    <source>
        <dbReference type="EMBL" id="CAG8569923.1"/>
    </source>
</evidence>
<protein>
    <submittedName>
        <fullName evidence="1">15759_t:CDS:1</fullName>
    </submittedName>
</protein>
<keyword evidence="2" id="KW-1185">Reference proteome</keyword>
<reference evidence="1" key="1">
    <citation type="submission" date="2021-06" db="EMBL/GenBank/DDBJ databases">
        <authorList>
            <person name="Kallberg Y."/>
            <person name="Tangrot J."/>
            <person name="Rosling A."/>
        </authorList>
    </citation>
    <scope>NUCLEOTIDE SEQUENCE</scope>
    <source>
        <strain evidence="1">28 12/20/2015</strain>
    </source>
</reference>
<gene>
    <name evidence="1" type="ORF">SPELUC_LOCUS5951</name>
</gene>
<dbReference type="EMBL" id="CAJVPW010006511">
    <property type="protein sequence ID" value="CAG8569923.1"/>
    <property type="molecule type" value="Genomic_DNA"/>
</dbReference>
<feature type="non-terminal residue" evidence="1">
    <location>
        <position position="1"/>
    </location>
</feature>
<sequence length="120" mass="13825">GPTGSEKTFLYLCLLYKVWLYLFVVLTTALSDISVLIMPEEQTAHSQFNIPLTLNLDSTCAISKQSQLASLLHLTRLIIWDKILIIHHYTIEALDQTFKDLIECNLLFNSKIVVFDKDFY</sequence>
<dbReference type="Proteomes" id="UP000789366">
    <property type="component" value="Unassembled WGS sequence"/>
</dbReference>
<accession>A0ACA9M4Q7</accession>
<proteinExistence type="predicted"/>
<evidence type="ECO:0000313" key="2">
    <source>
        <dbReference type="Proteomes" id="UP000789366"/>
    </source>
</evidence>
<organism evidence="1 2">
    <name type="scientific">Cetraspora pellucida</name>
    <dbReference type="NCBI Taxonomy" id="1433469"/>
    <lineage>
        <taxon>Eukaryota</taxon>
        <taxon>Fungi</taxon>
        <taxon>Fungi incertae sedis</taxon>
        <taxon>Mucoromycota</taxon>
        <taxon>Glomeromycotina</taxon>
        <taxon>Glomeromycetes</taxon>
        <taxon>Diversisporales</taxon>
        <taxon>Gigasporaceae</taxon>
        <taxon>Cetraspora</taxon>
    </lineage>
</organism>
<name>A0ACA9M4Q7_9GLOM</name>
<comment type="caution">
    <text evidence="1">The sequence shown here is derived from an EMBL/GenBank/DDBJ whole genome shotgun (WGS) entry which is preliminary data.</text>
</comment>